<keyword evidence="3" id="KW-0288">FMN</keyword>
<dbReference type="STRING" id="1891926.Fuma_05875"/>
<accession>A0A1P8WQ64</accession>
<feature type="domain" description="Flavin reductase like" evidence="5">
    <location>
        <begin position="22"/>
        <end position="172"/>
    </location>
</feature>
<evidence type="ECO:0000256" key="2">
    <source>
        <dbReference type="ARBA" id="ARBA00022630"/>
    </source>
</evidence>
<evidence type="ECO:0000256" key="1">
    <source>
        <dbReference type="ARBA" id="ARBA00001917"/>
    </source>
</evidence>
<dbReference type="EMBL" id="CP017641">
    <property type="protein sequence ID" value="APZ96207.1"/>
    <property type="molecule type" value="Genomic_DNA"/>
</dbReference>
<evidence type="ECO:0000313" key="6">
    <source>
        <dbReference type="EMBL" id="APZ96207.1"/>
    </source>
</evidence>
<evidence type="ECO:0000256" key="4">
    <source>
        <dbReference type="ARBA" id="ARBA00038054"/>
    </source>
</evidence>
<sequence length="203" mass="22006">MDFDPADVRPSVFYQQMIHCIVPRPIAWVSTISEDGVTNVAPFSYFTGVGSRPPTLLFCPANNRKGEPKDTLRNIQQTGDFVVNIVSFALAKQMNASAADVPSEESEFDACNLTQKSSLKVKAPRVGEAPVQFECTTRQILNIGDGPGGANIVIGNVVHVHIDDAVVGAKELVDPDQLDAVGRMGGLSYCRTRERFDLNRPGS</sequence>
<dbReference type="RefSeq" id="WP_077028636.1">
    <property type="nucleotide sequence ID" value="NZ_CP017641.1"/>
</dbReference>
<dbReference type="GO" id="GO:0010181">
    <property type="term" value="F:FMN binding"/>
    <property type="evidence" value="ECO:0007669"/>
    <property type="project" value="InterPro"/>
</dbReference>
<keyword evidence="7" id="KW-1185">Reference proteome</keyword>
<dbReference type="Gene3D" id="2.30.110.10">
    <property type="entry name" value="Electron Transport, Fmn-binding Protein, Chain A"/>
    <property type="match status" value="1"/>
</dbReference>
<protein>
    <submittedName>
        <fullName evidence="6">Flavin reductase like domain protein</fullName>
    </submittedName>
</protein>
<dbReference type="Proteomes" id="UP000187735">
    <property type="component" value="Chromosome"/>
</dbReference>
<evidence type="ECO:0000256" key="3">
    <source>
        <dbReference type="ARBA" id="ARBA00022643"/>
    </source>
</evidence>
<dbReference type="InterPro" id="IPR002563">
    <property type="entry name" value="Flavin_Rdtase-like_dom"/>
</dbReference>
<keyword evidence="2" id="KW-0285">Flavoprotein</keyword>
<dbReference type="GO" id="GO:0016646">
    <property type="term" value="F:oxidoreductase activity, acting on the CH-NH group of donors, NAD or NADP as acceptor"/>
    <property type="evidence" value="ECO:0007669"/>
    <property type="project" value="UniProtKB-ARBA"/>
</dbReference>
<dbReference type="KEGG" id="fmr:Fuma_05875"/>
<evidence type="ECO:0000313" key="7">
    <source>
        <dbReference type="Proteomes" id="UP000187735"/>
    </source>
</evidence>
<proteinExistence type="inferred from homology"/>
<dbReference type="PANTHER" id="PTHR33798">
    <property type="entry name" value="FLAVOPROTEIN OXYGENASE"/>
    <property type="match status" value="1"/>
</dbReference>
<dbReference type="PANTHER" id="PTHR33798:SF5">
    <property type="entry name" value="FLAVIN REDUCTASE LIKE DOMAIN-CONTAINING PROTEIN"/>
    <property type="match status" value="1"/>
</dbReference>
<dbReference type="InterPro" id="IPR012349">
    <property type="entry name" value="Split_barrel_FMN-bd"/>
</dbReference>
<gene>
    <name evidence="6" type="ORF">Fuma_05875</name>
</gene>
<organism evidence="6 7">
    <name type="scientific">Fuerstiella marisgermanici</name>
    <dbReference type="NCBI Taxonomy" id="1891926"/>
    <lineage>
        <taxon>Bacteria</taxon>
        <taxon>Pseudomonadati</taxon>
        <taxon>Planctomycetota</taxon>
        <taxon>Planctomycetia</taxon>
        <taxon>Planctomycetales</taxon>
        <taxon>Planctomycetaceae</taxon>
        <taxon>Fuerstiella</taxon>
    </lineage>
</organism>
<dbReference type="SUPFAM" id="SSF50475">
    <property type="entry name" value="FMN-binding split barrel"/>
    <property type="match status" value="1"/>
</dbReference>
<dbReference type="Pfam" id="PF01613">
    <property type="entry name" value="Flavin_Reduct"/>
    <property type="match status" value="1"/>
</dbReference>
<comment type="cofactor">
    <cofactor evidence="1">
        <name>FMN</name>
        <dbReference type="ChEBI" id="CHEBI:58210"/>
    </cofactor>
</comment>
<comment type="similarity">
    <text evidence="4">Belongs to the flavoredoxin family.</text>
</comment>
<dbReference type="AlphaFoldDB" id="A0A1P8WQ64"/>
<dbReference type="OrthoDB" id="9794638at2"/>
<dbReference type="SMART" id="SM00903">
    <property type="entry name" value="Flavin_Reduct"/>
    <property type="match status" value="1"/>
</dbReference>
<name>A0A1P8WQ64_9PLAN</name>
<evidence type="ECO:0000259" key="5">
    <source>
        <dbReference type="SMART" id="SM00903"/>
    </source>
</evidence>
<reference evidence="6 7" key="1">
    <citation type="journal article" date="2016" name="Front. Microbiol.">
        <title>Fuerstia marisgermanicae gen. nov., sp. nov., an Unusual Member of the Phylum Planctomycetes from the German Wadden Sea.</title>
        <authorList>
            <person name="Kohn T."/>
            <person name="Heuer A."/>
            <person name="Jogler M."/>
            <person name="Vollmers J."/>
            <person name="Boedeker C."/>
            <person name="Bunk B."/>
            <person name="Rast P."/>
            <person name="Borchert D."/>
            <person name="Glockner I."/>
            <person name="Freese H.M."/>
            <person name="Klenk H.P."/>
            <person name="Overmann J."/>
            <person name="Kaster A.K."/>
            <person name="Rohde M."/>
            <person name="Wiegand S."/>
            <person name="Jogler C."/>
        </authorList>
    </citation>
    <scope>NUCLEOTIDE SEQUENCE [LARGE SCALE GENOMIC DNA]</scope>
    <source>
        <strain evidence="6 7">NH11</strain>
    </source>
</reference>